<dbReference type="Proteomes" id="UP001396898">
    <property type="component" value="Unassembled WGS sequence"/>
</dbReference>
<organism evidence="1 2">
    <name type="scientific">Apiospora marii</name>
    <dbReference type="NCBI Taxonomy" id="335849"/>
    <lineage>
        <taxon>Eukaryota</taxon>
        <taxon>Fungi</taxon>
        <taxon>Dikarya</taxon>
        <taxon>Ascomycota</taxon>
        <taxon>Pezizomycotina</taxon>
        <taxon>Sordariomycetes</taxon>
        <taxon>Xylariomycetidae</taxon>
        <taxon>Amphisphaeriales</taxon>
        <taxon>Apiosporaceae</taxon>
        <taxon>Apiospora</taxon>
    </lineage>
</organism>
<protein>
    <submittedName>
        <fullName evidence="1">Uncharacterized protein</fullName>
    </submittedName>
</protein>
<gene>
    <name evidence="1" type="ORF">PG991_014859</name>
</gene>
<keyword evidence="2" id="KW-1185">Reference proteome</keyword>
<proteinExistence type="predicted"/>
<evidence type="ECO:0000313" key="1">
    <source>
        <dbReference type="EMBL" id="KAK7999184.1"/>
    </source>
</evidence>
<comment type="caution">
    <text evidence="1">The sequence shown here is derived from an EMBL/GenBank/DDBJ whole genome shotgun (WGS) entry which is preliminary data.</text>
</comment>
<sequence length="122" mass="13686">MARWPKSSWIRGIRGKKNAIHPSGEKSMPFPALQHTISYLKRVAVASFHCIRNAEGRAMARTGQKLEMVAVFVKIRCDKKNMPFASCQCIATIYPETNKAVLLAEDEEDDDEDEDVPPGPKL</sequence>
<reference evidence="1 2" key="1">
    <citation type="submission" date="2023-01" db="EMBL/GenBank/DDBJ databases">
        <title>Analysis of 21 Apiospora genomes using comparative genomics revels a genus with tremendous synthesis potential of carbohydrate active enzymes and secondary metabolites.</title>
        <authorList>
            <person name="Sorensen T."/>
        </authorList>
    </citation>
    <scope>NUCLEOTIDE SEQUENCE [LARGE SCALE GENOMIC DNA]</scope>
    <source>
        <strain evidence="1 2">CBS 20057</strain>
    </source>
</reference>
<evidence type="ECO:0000313" key="2">
    <source>
        <dbReference type="Proteomes" id="UP001396898"/>
    </source>
</evidence>
<accession>A0ABR1R6K8</accession>
<name>A0ABR1R6K8_9PEZI</name>
<dbReference type="EMBL" id="JAQQWI010000019">
    <property type="protein sequence ID" value="KAK7999184.1"/>
    <property type="molecule type" value="Genomic_DNA"/>
</dbReference>